<feature type="compositionally biased region" description="Basic and acidic residues" evidence="1">
    <location>
        <begin position="92"/>
        <end position="115"/>
    </location>
</feature>
<protein>
    <submittedName>
        <fullName evidence="2">Uncharacterized protein</fullName>
    </submittedName>
</protein>
<dbReference type="EMBL" id="MN738946">
    <property type="protein sequence ID" value="QHT32656.1"/>
    <property type="molecule type" value="Genomic_DNA"/>
</dbReference>
<name>A0A6C0ETZ8_9ZZZZ</name>
<evidence type="ECO:0000256" key="1">
    <source>
        <dbReference type="SAM" id="MobiDB-lite"/>
    </source>
</evidence>
<sequence>MSQPDFIKCCNYTRCNNNIPVVVTETRNGMCMDCIVTIGRYEIVTQMEDCPVCLENKHSVMLVLNHRKICMDCWYEIISVGFSKEEDEADRDSDSDSDSEKEKKNDKEKEENDKRNTFVDVDLDYVVV</sequence>
<evidence type="ECO:0000313" key="2">
    <source>
        <dbReference type="EMBL" id="QHT32656.1"/>
    </source>
</evidence>
<proteinExistence type="predicted"/>
<accession>A0A6C0ETZ8</accession>
<organism evidence="2">
    <name type="scientific">viral metagenome</name>
    <dbReference type="NCBI Taxonomy" id="1070528"/>
    <lineage>
        <taxon>unclassified sequences</taxon>
        <taxon>metagenomes</taxon>
        <taxon>organismal metagenomes</taxon>
    </lineage>
</organism>
<feature type="region of interest" description="Disordered" evidence="1">
    <location>
        <begin position="85"/>
        <end position="115"/>
    </location>
</feature>
<dbReference type="AlphaFoldDB" id="A0A6C0ETZ8"/>
<reference evidence="2" key="1">
    <citation type="journal article" date="2020" name="Nature">
        <title>Giant virus diversity and host interactions through global metagenomics.</title>
        <authorList>
            <person name="Schulz F."/>
            <person name="Roux S."/>
            <person name="Paez-Espino D."/>
            <person name="Jungbluth S."/>
            <person name="Walsh D.A."/>
            <person name="Denef V.J."/>
            <person name="McMahon K.D."/>
            <person name="Konstantinidis K.T."/>
            <person name="Eloe-Fadrosh E.A."/>
            <person name="Kyrpides N.C."/>
            <person name="Woyke T."/>
        </authorList>
    </citation>
    <scope>NUCLEOTIDE SEQUENCE</scope>
    <source>
        <strain evidence="2">GVMAG-M-3300009161-30</strain>
    </source>
</reference>